<proteinExistence type="evidence at transcript level"/>
<sequence length="53" mass="5674">MFPFSSKMVLCNSFLSFSPSITLDSASAKRLSNSFTSFCCPSNSVLVSIADIS</sequence>
<accession>I3S5T3</accession>
<reference evidence="1" key="1">
    <citation type="submission" date="2012-05" db="EMBL/GenBank/DDBJ databases">
        <authorList>
            <person name="Krishnakumar V."/>
            <person name="Cheung F."/>
            <person name="Xiao Y."/>
            <person name="Chan A."/>
            <person name="Moskal W.A."/>
            <person name="Town C.D."/>
        </authorList>
    </citation>
    <scope>NUCLEOTIDE SEQUENCE</scope>
</reference>
<organism evidence="1">
    <name type="scientific">Lotus japonicus</name>
    <name type="common">Lotus corniculatus var. japonicus</name>
    <dbReference type="NCBI Taxonomy" id="34305"/>
    <lineage>
        <taxon>Eukaryota</taxon>
        <taxon>Viridiplantae</taxon>
        <taxon>Streptophyta</taxon>
        <taxon>Embryophyta</taxon>
        <taxon>Tracheophyta</taxon>
        <taxon>Spermatophyta</taxon>
        <taxon>Magnoliopsida</taxon>
        <taxon>eudicotyledons</taxon>
        <taxon>Gunneridae</taxon>
        <taxon>Pentapetalae</taxon>
        <taxon>rosids</taxon>
        <taxon>fabids</taxon>
        <taxon>Fabales</taxon>
        <taxon>Fabaceae</taxon>
        <taxon>Papilionoideae</taxon>
        <taxon>50 kb inversion clade</taxon>
        <taxon>NPAAA clade</taxon>
        <taxon>Hologalegina</taxon>
        <taxon>robinioid clade</taxon>
        <taxon>Loteae</taxon>
        <taxon>Lotus</taxon>
    </lineage>
</organism>
<protein>
    <submittedName>
        <fullName evidence="1">Uncharacterized protein</fullName>
    </submittedName>
</protein>
<dbReference type="AlphaFoldDB" id="I3S5T3"/>
<evidence type="ECO:0000313" key="1">
    <source>
        <dbReference type="EMBL" id="AFK35625.1"/>
    </source>
</evidence>
<name>I3S5T3_LOTJA</name>
<dbReference type="EMBL" id="BT135830">
    <property type="protein sequence ID" value="AFK35625.1"/>
    <property type="molecule type" value="mRNA"/>
</dbReference>